<organism evidence="3">
    <name type="scientific">Sinorhizobium saheli</name>
    <dbReference type="NCBI Taxonomy" id="36856"/>
    <lineage>
        <taxon>Bacteria</taxon>
        <taxon>Pseudomonadati</taxon>
        <taxon>Pseudomonadota</taxon>
        <taxon>Alphaproteobacteria</taxon>
        <taxon>Hyphomicrobiales</taxon>
        <taxon>Rhizobiaceae</taxon>
        <taxon>Sinorhizobium/Ensifer group</taxon>
        <taxon>Sinorhizobium</taxon>
    </lineage>
</organism>
<keyword evidence="3" id="KW-0547">Nucleotide-binding</keyword>
<feature type="non-terminal residue" evidence="3">
    <location>
        <position position="1"/>
    </location>
</feature>
<dbReference type="AlphaFoldDB" id="D1CTJ2"/>
<keyword evidence="3" id="KW-0067">ATP-binding</keyword>
<dbReference type="InterPro" id="IPR002611">
    <property type="entry name" value="IstB_ATP-bd"/>
</dbReference>
<sequence length="117" mass="13352">DGCMFPLSAWHEGIGNPTYADAILHRLVHNAHRIDLNGESFRRTQRRISSLTMRMNRQHSLPADPMPRGRDHSGIRGRNNLGTKERLHRNRQFGTTEERGDLQTAHVTADRSIPHLG</sequence>
<evidence type="ECO:0000259" key="2">
    <source>
        <dbReference type="Pfam" id="PF01695"/>
    </source>
</evidence>
<accession>D1CTJ2</accession>
<protein>
    <submittedName>
        <fullName evidence="3">Putative insertion sequence ATP-binding protein</fullName>
    </submittedName>
</protein>
<feature type="domain" description="IstB-like ATP-binding" evidence="2">
    <location>
        <begin position="6"/>
        <end position="47"/>
    </location>
</feature>
<dbReference type="EMBL" id="DQ403605">
    <property type="protein sequence ID" value="ABD75146.1"/>
    <property type="molecule type" value="Genomic_DNA"/>
</dbReference>
<evidence type="ECO:0000256" key="1">
    <source>
        <dbReference type="SAM" id="MobiDB-lite"/>
    </source>
</evidence>
<feature type="compositionally biased region" description="Basic and acidic residues" evidence="1">
    <location>
        <begin position="108"/>
        <end position="117"/>
    </location>
</feature>
<proteinExistence type="predicted"/>
<name>D1CTJ2_SINSA</name>
<dbReference type="GO" id="GO:0005524">
    <property type="term" value="F:ATP binding"/>
    <property type="evidence" value="ECO:0007669"/>
    <property type="project" value="UniProtKB-KW"/>
</dbReference>
<reference evidence="3" key="1">
    <citation type="submission" date="2006-02" db="EMBL/GenBank/DDBJ databases">
        <title>Sampling the accessory genome of the Sinorhizobium genus by suppressive subtractive hybridization.</title>
        <authorList>
            <person name="Moulin L."/>
            <person name="Ghazoui Z."/>
            <person name="Young P."/>
        </authorList>
    </citation>
    <scope>NUCLEOTIDE SEQUENCE</scope>
    <source>
        <strain evidence="3">LMG7837</strain>
    </source>
</reference>
<evidence type="ECO:0000313" key="3">
    <source>
        <dbReference type="EMBL" id="ABD75146.1"/>
    </source>
</evidence>
<dbReference type="Pfam" id="PF01695">
    <property type="entry name" value="IstB_IS21"/>
    <property type="match status" value="1"/>
</dbReference>
<feature type="region of interest" description="Disordered" evidence="1">
    <location>
        <begin position="52"/>
        <end position="117"/>
    </location>
</feature>